<dbReference type="PROSITE" id="PS50206">
    <property type="entry name" value="RHODANESE_3"/>
    <property type="match status" value="1"/>
</dbReference>
<dbReference type="EMBL" id="FNNJ01000006">
    <property type="protein sequence ID" value="SDX52873.1"/>
    <property type="molecule type" value="Genomic_DNA"/>
</dbReference>
<name>A0A1H3CFG5_9FLAO</name>
<sequence>MKELEKTKRISIAAVITILVVIIALLTYKKPKHLYTVNTQQALEQTALNNFIQKSELNSETILIDIRNKFEFEKGHIENAINIDASDILLEDNKNVFETLKEEGKNVALYGNTPSEAIAPLMVLQQLGFNNVKILAVNNSLNQDKLITTPAEIEKKGENINKFIETSAKKVNELMKAKPKPKPVVKAPVKKVVIPKKKKKKMPVEGGC</sequence>
<dbReference type="OrthoDB" id="1201224at2"/>
<dbReference type="CDD" id="cd00158">
    <property type="entry name" value="RHOD"/>
    <property type="match status" value="1"/>
</dbReference>
<evidence type="ECO:0000313" key="3">
    <source>
        <dbReference type="EMBL" id="SDX52873.1"/>
    </source>
</evidence>
<dbReference type="STRING" id="762486.SAMN05444411_106151"/>
<feature type="transmembrane region" description="Helical" evidence="1">
    <location>
        <begin position="12"/>
        <end position="28"/>
    </location>
</feature>
<organism evidence="3 4">
    <name type="scientific">Lutibacter oricola</name>
    <dbReference type="NCBI Taxonomy" id="762486"/>
    <lineage>
        <taxon>Bacteria</taxon>
        <taxon>Pseudomonadati</taxon>
        <taxon>Bacteroidota</taxon>
        <taxon>Flavobacteriia</taxon>
        <taxon>Flavobacteriales</taxon>
        <taxon>Flavobacteriaceae</taxon>
        <taxon>Lutibacter</taxon>
    </lineage>
</organism>
<dbReference type="RefSeq" id="WP_090123808.1">
    <property type="nucleotide sequence ID" value="NZ_FNNJ01000006.1"/>
</dbReference>
<protein>
    <submittedName>
        <fullName evidence="3">Rhodanese-related sulfurtransferase</fullName>
    </submittedName>
</protein>
<accession>A0A1H3CFG5</accession>
<keyword evidence="1" id="KW-0472">Membrane</keyword>
<dbReference type="InterPro" id="IPR001763">
    <property type="entry name" value="Rhodanese-like_dom"/>
</dbReference>
<proteinExistence type="predicted"/>
<evidence type="ECO:0000256" key="1">
    <source>
        <dbReference type="SAM" id="Phobius"/>
    </source>
</evidence>
<dbReference type="SUPFAM" id="SSF52821">
    <property type="entry name" value="Rhodanese/Cell cycle control phosphatase"/>
    <property type="match status" value="1"/>
</dbReference>
<evidence type="ECO:0000313" key="4">
    <source>
        <dbReference type="Proteomes" id="UP000199595"/>
    </source>
</evidence>
<dbReference type="AlphaFoldDB" id="A0A1H3CFG5"/>
<keyword evidence="3" id="KW-0808">Transferase</keyword>
<keyword evidence="1" id="KW-0812">Transmembrane</keyword>
<dbReference type="InterPro" id="IPR036873">
    <property type="entry name" value="Rhodanese-like_dom_sf"/>
</dbReference>
<reference evidence="3 4" key="1">
    <citation type="submission" date="2016-10" db="EMBL/GenBank/DDBJ databases">
        <authorList>
            <person name="de Groot N.N."/>
        </authorList>
    </citation>
    <scope>NUCLEOTIDE SEQUENCE [LARGE SCALE GENOMIC DNA]</scope>
    <source>
        <strain evidence="3 4">DSM 24956</strain>
    </source>
</reference>
<keyword evidence="4" id="KW-1185">Reference proteome</keyword>
<feature type="domain" description="Rhodanese" evidence="2">
    <location>
        <begin position="57"/>
        <end position="138"/>
    </location>
</feature>
<evidence type="ECO:0000259" key="2">
    <source>
        <dbReference type="PROSITE" id="PS50206"/>
    </source>
</evidence>
<dbReference type="SMART" id="SM00450">
    <property type="entry name" value="RHOD"/>
    <property type="match status" value="1"/>
</dbReference>
<gene>
    <name evidence="3" type="ORF">SAMN05444411_106151</name>
</gene>
<dbReference type="Gene3D" id="3.40.250.10">
    <property type="entry name" value="Rhodanese-like domain"/>
    <property type="match status" value="1"/>
</dbReference>
<dbReference type="GO" id="GO:0016740">
    <property type="term" value="F:transferase activity"/>
    <property type="evidence" value="ECO:0007669"/>
    <property type="project" value="UniProtKB-KW"/>
</dbReference>
<keyword evidence="1" id="KW-1133">Transmembrane helix</keyword>
<dbReference type="Proteomes" id="UP000199595">
    <property type="component" value="Unassembled WGS sequence"/>
</dbReference>
<dbReference type="Pfam" id="PF00581">
    <property type="entry name" value="Rhodanese"/>
    <property type="match status" value="1"/>
</dbReference>